<dbReference type="PANTHER" id="PTHR11474:SF126">
    <property type="entry name" value="TYROSINASE-LIKE PROTEIN TYR-1-RELATED"/>
    <property type="match status" value="1"/>
</dbReference>
<dbReference type="SUPFAM" id="SSF48056">
    <property type="entry name" value="Di-copper centre-containing domain"/>
    <property type="match status" value="1"/>
</dbReference>
<feature type="domain" description="Tyrosinase copper-binding" evidence="4">
    <location>
        <begin position="136"/>
        <end position="153"/>
    </location>
</feature>
<organism evidence="6">
    <name type="scientific">Pinctada fucata</name>
    <name type="common">Akoya pearl oyster</name>
    <name type="synonym">Pinctada imbricata fucata</name>
    <dbReference type="NCBI Taxonomy" id="50426"/>
    <lineage>
        <taxon>Eukaryota</taxon>
        <taxon>Metazoa</taxon>
        <taxon>Spiralia</taxon>
        <taxon>Lophotrochozoa</taxon>
        <taxon>Mollusca</taxon>
        <taxon>Bivalvia</taxon>
        <taxon>Autobranchia</taxon>
        <taxon>Pteriomorphia</taxon>
        <taxon>Pterioida</taxon>
        <taxon>Pterioidea</taxon>
        <taxon>Pteriidae</taxon>
        <taxon>Pinctada</taxon>
    </lineage>
</organism>
<keyword evidence="2" id="KW-0186">Copper</keyword>
<evidence type="ECO:0000256" key="3">
    <source>
        <dbReference type="SAM" id="SignalP"/>
    </source>
</evidence>
<dbReference type="PROSITE" id="PS00498">
    <property type="entry name" value="TYROSINASE_2"/>
    <property type="match status" value="1"/>
</dbReference>
<dbReference type="GO" id="GO:0016491">
    <property type="term" value="F:oxidoreductase activity"/>
    <property type="evidence" value="ECO:0007669"/>
    <property type="project" value="InterPro"/>
</dbReference>
<proteinExistence type="evidence at transcript level"/>
<dbReference type="AlphaFoldDB" id="A0A8F4Q4J9"/>
<feature type="signal peptide" evidence="3">
    <location>
        <begin position="1"/>
        <end position="16"/>
    </location>
</feature>
<evidence type="ECO:0000259" key="5">
    <source>
        <dbReference type="PROSITE" id="PS00498"/>
    </source>
</evidence>
<feature type="domain" description="Tyrosinase copper-binding" evidence="5">
    <location>
        <begin position="281"/>
        <end position="292"/>
    </location>
</feature>
<keyword evidence="3" id="KW-0732">Signal</keyword>
<protein>
    <submittedName>
        <fullName evidence="6">Tyrosinase 3</fullName>
    </submittedName>
</protein>
<evidence type="ECO:0000256" key="2">
    <source>
        <dbReference type="ARBA" id="ARBA00023008"/>
    </source>
</evidence>
<dbReference type="Pfam" id="PF00264">
    <property type="entry name" value="Tyrosinase"/>
    <property type="match status" value="1"/>
</dbReference>
<dbReference type="GO" id="GO:0046872">
    <property type="term" value="F:metal ion binding"/>
    <property type="evidence" value="ECO:0007669"/>
    <property type="project" value="UniProtKB-KW"/>
</dbReference>
<name>A0A8F4Q4J9_PINFU</name>
<keyword evidence="1" id="KW-0479">Metal-binding</keyword>
<evidence type="ECO:0000313" key="6">
    <source>
        <dbReference type="EMBL" id="QXF78596.1"/>
    </source>
</evidence>
<reference evidence="6" key="1">
    <citation type="submission" date="2020-05" db="EMBL/GenBank/DDBJ databases">
        <title>Cloning and characterization of Pfty3, a novel tyrosinase from oyster Pincatada fucata.</title>
        <authorList>
            <person name="Liu Y."/>
        </authorList>
    </citation>
    <scope>NUCLEOTIDE SEQUENCE</scope>
</reference>
<feature type="chain" id="PRO_5034364239" evidence="3">
    <location>
        <begin position="17"/>
        <end position="473"/>
    </location>
</feature>
<dbReference type="InterPro" id="IPR050316">
    <property type="entry name" value="Tyrosinase/Hemocyanin"/>
</dbReference>
<accession>A0A8F4Q4J9</accession>
<dbReference type="EMBL" id="MT498096">
    <property type="protein sequence ID" value="QXF78596.1"/>
    <property type="molecule type" value="mRNA"/>
</dbReference>
<dbReference type="PANTHER" id="PTHR11474">
    <property type="entry name" value="TYROSINASE FAMILY MEMBER"/>
    <property type="match status" value="1"/>
</dbReference>
<dbReference type="PROSITE" id="PS00497">
    <property type="entry name" value="TYROSINASE_1"/>
    <property type="match status" value="1"/>
</dbReference>
<evidence type="ECO:0000256" key="1">
    <source>
        <dbReference type="ARBA" id="ARBA00022723"/>
    </source>
</evidence>
<sequence>MYWLSLFIFSVPTVYSQIKELKVAKKSEEIWNKQFENYLNFHTLESLMDIKTVETSENERNWLQSLDRGIKNFRHKRQIHSGSGFLRKEIRMLTLEERRRFFNALNALKNDTTVTPNMYDFIALFHTRSDIVRRSHFGPSFLGWHRIYLLRLEFALKQKDARVSLPYWDSSIEGEMEDATISILWTPSFFGNAFNEVERGPFGHWTTPDGQRLRRNIGFLGSLIRRSDIEGMIVNARNHSDVVRSGFDSVTFSESTIEAEHDNVHAWVGGTMSGLLTAAFDPLFFLHHCFIDLIWEKLREGLRQKNVDPESDYPDTIGDQAAGSPMYLFDFLRNIDGYSDRWTRQFYQYDNQPSCSGGTQGCSSEYLRCAPTRSQPENVMCTSLTSNYVLDVSPRVRYKSAILDIETTVGPRFTSSTNKHVAGLFKLISPTSPLSRSEISKLAFSILKTPNIFNSIPEKTKQQLIIRMFSMGL</sequence>
<evidence type="ECO:0000259" key="4">
    <source>
        <dbReference type="PROSITE" id="PS00497"/>
    </source>
</evidence>
<dbReference type="InterPro" id="IPR008922">
    <property type="entry name" value="Di-copper_centre_dom_sf"/>
</dbReference>
<gene>
    <name evidence="6" type="primary">ty3</name>
</gene>
<dbReference type="Gene3D" id="1.10.1280.10">
    <property type="entry name" value="Di-copper center containing domain from catechol oxidase"/>
    <property type="match status" value="1"/>
</dbReference>
<dbReference type="InterPro" id="IPR002227">
    <property type="entry name" value="Tyrosinase_Cu-bd"/>
</dbReference>
<dbReference type="PRINTS" id="PR00092">
    <property type="entry name" value="TYROSINASE"/>
</dbReference>